<feature type="domain" description="N-acetyltransferase" evidence="1">
    <location>
        <begin position="28"/>
        <end position="175"/>
    </location>
</feature>
<dbReference type="RefSeq" id="WP_038153705.1">
    <property type="nucleotide sequence ID" value="NZ_JMTB01000019.1"/>
</dbReference>
<dbReference type="Gene3D" id="3.40.630.30">
    <property type="match status" value="1"/>
</dbReference>
<evidence type="ECO:0000259" key="1">
    <source>
        <dbReference type="PROSITE" id="PS51186"/>
    </source>
</evidence>
<dbReference type="OrthoDB" id="8542820at2"/>
<dbReference type="EMBL" id="JMTB01000019">
    <property type="protein sequence ID" value="KFC12273.1"/>
    <property type="molecule type" value="Genomic_DNA"/>
</dbReference>
<evidence type="ECO:0000313" key="3">
    <source>
        <dbReference type="Proteomes" id="UP000028630"/>
    </source>
</evidence>
<dbReference type="InterPro" id="IPR016181">
    <property type="entry name" value="Acyl_CoA_acyltransferase"/>
</dbReference>
<sequence length="378" mass="42802">MWNPLQVCCYAFVTRKQHILGGDMPATVGFASDLGIKADDICDFYNRNWPRKIALADHDFYKWQFIDTPASKGTDECCVAVDGSDVVGIMGLNARDFYSGGKKVIGSELTTWVVAEKHRNKGSGPQMIDFLKSKFDVMTGMGISAQALPVYLRSGFRYVKAIPRHVHVINWDNISNHIESTPLAAKYARSQVVLSKYTASTTEEHLLDSIYSEFSKNHFSFSRFSKDVKWRYDDHPYFNYHHFIVNGDCHVSVRIDNGIDGFVMAHCVDIVGNKDSYHSAISAAIEYAKENGADAIDFFFTNASINARLDAMGLFSTLDHEFFKFPHLFHPVEIRTPATTSLILWSRNEMDDMLDMSLLHVTKQDADFDRPTIQGMKK</sequence>
<dbReference type="Proteomes" id="UP000028630">
    <property type="component" value="Unassembled WGS sequence"/>
</dbReference>
<dbReference type="eggNOG" id="ENOG5033RY5">
    <property type="taxonomic scope" value="Bacteria"/>
</dbReference>
<dbReference type="Pfam" id="PF00583">
    <property type="entry name" value="Acetyltransf_1"/>
    <property type="match status" value="1"/>
</dbReference>
<organism evidence="2 3">
    <name type="scientific">Trabulsiella guamensis ATCC 49490</name>
    <dbReference type="NCBI Taxonomy" id="1005994"/>
    <lineage>
        <taxon>Bacteria</taxon>
        <taxon>Pseudomonadati</taxon>
        <taxon>Pseudomonadota</taxon>
        <taxon>Gammaproteobacteria</taxon>
        <taxon>Enterobacterales</taxon>
        <taxon>Enterobacteriaceae</taxon>
        <taxon>Trabulsiella</taxon>
    </lineage>
</organism>
<dbReference type="PROSITE" id="PS51186">
    <property type="entry name" value="GNAT"/>
    <property type="match status" value="1"/>
</dbReference>
<protein>
    <recommendedName>
        <fullName evidence="1">N-acetyltransferase domain-containing protein</fullName>
    </recommendedName>
</protein>
<comment type="caution">
    <text evidence="2">The sequence shown here is derived from an EMBL/GenBank/DDBJ whole genome shotgun (WGS) entry which is preliminary data.</text>
</comment>
<dbReference type="GO" id="GO:0016747">
    <property type="term" value="F:acyltransferase activity, transferring groups other than amino-acyl groups"/>
    <property type="evidence" value="ECO:0007669"/>
    <property type="project" value="InterPro"/>
</dbReference>
<dbReference type="AlphaFoldDB" id="A0A085APX8"/>
<proteinExistence type="predicted"/>
<accession>A0A085APX8</accession>
<name>A0A085APX8_9ENTR</name>
<dbReference type="SUPFAM" id="SSF55729">
    <property type="entry name" value="Acyl-CoA N-acyltransferases (Nat)"/>
    <property type="match status" value="1"/>
</dbReference>
<reference evidence="3" key="1">
    <citation type="submission" date="2014-05" db="EMBL/GenBank/DDBJ databases">
        <title>ATOL: Assembling a taxonomically balanced genome-scale reconstruction of the evolutionary history of the Enterobacteriaceae.</title>
        <authorList>
            <person name="Plunkett G. III"/>
            <person name="Neeno-Eckwall E.C."/>
            <person name="Glasner J.D."/>
            <person name="Perna N.T."/>
        </authorList>
    </citation>
    <scope>NUCLEOTIDE SEQUENCE [LARGE SCALE GENOMIC DNA]</scope>
    <source>
        <strain evidence="3">ATCC 49490</strain>
    </source>
</reference>
<keyword evidence="3" id="KW-1185">Reference proteome</keyword>
<dbReference type="InterPro" id="IPR000182">
    <property type="entry name" value="GNAT_dom"/>
</dbReference>
<gene>
    <name evidence="2" type="ORF">GTGU_00320</name>
</gene>
<evidence type="ECO:0000313" key="2">
    <source>
        <dbReference type="EMBL" id="KFC12273.1"/>
    </source>
</evidence>